<reference evidence="1 2" key="1">
    <citation type="submission" date="2018-12" db="EMBL/GenBank/DDBJ databases">
        <title>Glycomyces sp. YIM 121974 draft genome.</title>
        <authorList>
            <person name="Li Q."/>
        </authorList>
    </citation>
    <scope>NUCLEOTIDE SEQUENCE [LARGE SCALE GENOMIC DNA]</scope>
    <source>
        <strain evidence="1 2">YIM 121974</strain>
    </source>
</reference>
<dbReference type="RefSeq" id="WP_125250235.1">
    <property type="nucleotide sequence ID" value="NZ_RSEB01000012.1"/>
</dbReference>
<comment type="caution">
    <text evidence="1">The sequence shown here is derived from an EMBL/GenBank/DDBJ whole genome shotgun (WGS) entry which is preliminary data.</text>
</comment>
<keyword evidence="2" id="KW-1185">Reference proteome</keyword>
<evidence type="ECO:0000313" key="2">
    <source>
        <dbReference type="Proteomes" id="UP000277256"/>
    </source>
</evidence>
<dbReference type="AlphaFoldDB" id="A0A426URD3"/>
<name>A0A426URD3_9ACTN</name>
<organism evidence="1 2">
    <name type="scientific">Glycomyces terrestris</name>
    <dbReference type="NCBI Taxonomy" id="2493553"/>
    <lineage>
        <taxon>Bacteria</taxon>
        <taxon>Bacillati</taxon>
        <taxon>Actinomycetota</taxon>
        <taxon>Actinomycetes</taxon>
        <taxon>Glycomycetales</taxon>
        <taxon>Glycomycetaceae</taxon>
        <taxon>Glycomyces</taxon>
    </lineage>
</organism>
<gene>
    <name evidence="1" type="ORF">EIW28_23905</name>
</gene>
<protein>
    <submittedName>
        <fullName evidence="1">Uncharacterized protein</fullName>
    </submittedName>
</protein>
<sequence length="65" mass="7027">MPEHDETTPEPCRECGKSPCAYCHDCGGEYGRGGPYACVCGDDYECCVDGDCYDCLRAAGLADEY</sequence>
<accession>A0A426URD3</accession>
<proteinExistence type="predicted"/>
<dbReference type="Proteomes" id="UP000277256">
    <property type="component" value="Unassembled WGS sequence"/>
</dbReference>
<dbReference type="EMBL" id="RSEB01000012">
    <property type="protein sequence ID" value="RRR95557.1"/>
    <property type="molecule type" value="Genomic_DNA"/>
</dbReference>
<evidence type="ECO:0000313" key="1">
    <source>
        <dbReference type="EMBL" id="RRR95557.1"/>
    </source>
</evidence>